<evidence type="ECO:0000313" key="2">
    <source>
        <dbReference type="Proteomes" id="UP000094067"/>
    </source>
</evidence>
<dbReference type="InterPro" id="IPR007325">
    <property type="entry name" value="KFase/CYL"/>
</dbReference>
<keyword evidence="1" id="KW-0378">Hydrolase</keyword>
<dbReference type="PANTHER" id="PTHR31118">
    <property type="entry name" value="CYCLASE-LIKE PROTEIN 2"/>
    <property type="match status" value="1"/>
</dbReference>
<dbReference type="GO" id="GO:0019441">
    <property type="term" value="P:L-tryptophan catabolic process to kynurenine"/>
    <property type="evidence" value="ECO:0007669"/>
    <property type="project" value="InterPro"/>
</dbReference>
<proteinExistence type="predicted"/>
<name>A0A1E3A969_9FIRM</name>
<dbReference type="RefSeq" id="WP_081331058.1">
    <property type="nucleotide sequence ID" value="NZ_DAWDRA010000453.1"/>
</dbReference>
<dbReference type="EMBL" id="MCGH01000002">
    <property type="protein sequence ID" value="ODM05037.1"/>
    <property type="molecule type" value="Genomic_DNA"/>
</dbReference>
<accession>A0A1E3A969</accession>
<comment type="caution">
    <text evidence="1">The sequence shown here is derived from an EMBL/GenBank/DDBJ whole genome shotgun (WGS) entry which is preliminary data.</text>
</comment>
<dbReference type="EC" id="3.5.1.9" evidence="1"/>
<dbReference type="AlphaFoldDB" id="A0A1E3A969"/>
<organism evidence="1 2">
    <name type="scientific">Eisenbergiella tayi</name>
    <dbReference type="NCBI Taxonomy" id="1432052"/>
    <lineage>
        <taxon>Bacteria</taxon>
        <taxon>Bacillati</taxon>
        <taxon>Bacillota</taxon>
        <taxon>Clostridia</taxon>
        <taxon>Lachnospirales</taxon>
        <taxon>Lachnospiraceae</taxon>
        <taxon>Eisenbergiella</taxon>
    </lineage>
</organism>
<evidence type="ECO:0000313" key="1">
    <source>
        <dbReference type="EMBL" id="ODM05037.1"/>
    </source>
</evidence>
<protein>
    <submittedName>
        <fullName evidence="1">Kynurenine formamidase</fullName>
        <ecNumber evidence="1">3.5.1.9</ecNumber>
    </submittedName>
</protein>
<dbReference type="Proteomes" id="UP000094067">
    <property type="component" value="Unassembled WGS sequence"/>
</dbReference>
<reference evidence="1 2" key="1">
    <citation type="submission" date="2016-07" db="EMBL/GenBank/DDBJ databases">
        <title>Characterization of isolates of Eisenbergiella tayi derived from blood cultures, using whole genome sequencing.</title>
        <authorList>
            <person name="Burdz T."/>
            <person name="Wiebe D."/>
            <person name="Huynh C."/>
            <person name="Bernard K."/>
        </authorList>
    </citation>
    <scope>NUCLEOTIDE SEQUENCE [LARGE SCALE GENOMIC DNA]</scope>
    <source>
        <strain evidence="1 2">NML 110608</strain>
    </source>
</reference>
<dbReference type="Gene3D" id="3.50.30.50">
    <property type="entry name" value="Putative cyclase"/>
    <property type="match status" value="1"/>
</dbReference>
<dbReference type="SUPFAM" id="SSF102198">
    <property type="entry name" value="Putative cyclase"/>
    <property type="match status" value="1"/>
</dbReference>
<sequence>MQKIKKIVDLSHELKNGTVVYPGDPVVDITVATVKEKDGYNLSNVHIGSQSGSHVDAPYHFKNDGLTVDRMELSYFMGNALVIDASDKGEFEKITLEDVKKYDRQMEKADIVLFRTDWYRYEGQDKFFRHPYLSAEAGAYLLDRGIQTLAIDAINLDRTGGTKFPVHEMYAEAGGLIAENLAHFDKIEFDEPFVIFLPLKLTGVDGSPVRAAAVSFE</sequence>
<dbReference type="GO" id="GO:0004061">
    <property type="term" value="F:arylformamidase activity"/>
    <property type="evidence" value="ECO:0007669"/>
    <property type="project" value="UniProtKB-EC"/>
</dbReference>
<dbReference type="InterPro" id="IPR037175">
    <property type="entry name" value="KFase_sf"/>
</dbReference>
<dbReference type="Pfam" id="PF04199">
    <property type="entry name" value="Cyclase"/>
    <property type="match status" value="1"/>
</dbReference>
<dbReference type="PANTHER" id="PTHR31118:SF12">
    <property type="entry name" value="CYCLASE-LIKE PROTEIN 2"/>
    <property type="match status" value="1"/>
</dbReference>
<gene>
    <name evidence="1" type="primary">kynB</name>
    <name evidence="1" type="ORF">BEI61_00920</name>
</gene>